<dbReference type="HOGENOM" id="CLU_007020_0_0_1"/>
<evidence type="ECO:0000313" key="2">
    <source>
        <dbReference type="EMBL" id="CCE62980.1"/>
    </source>
</evidence>
<protein>
    <submittedName>
        <fullName evidence="2">Uncharacterized protein</fullName>
    </submittedName>
</protein>
<dbReference type="RefSeq" id="XP_003685414.1">
    <property type="nucleotide sequence ID" value="XM_003685366.1"/>
</dbReference>
<dbReference type="OrthoDB" id="4069593at2759"/>
<dbReference type="OMA" id="EDIWKFH"/>
<name>G8BT09_TETPH</name>
<feature type="region of interest" description="Disordered" evidence="1">
    <location>
        <begin position="508"/>
        <end position="538"/>
    </location>
</feature>
<dbReference type="Proteomes" id="UP000005666">
    <property type="component" value="Chromosome 4"/>
</dbReference>
<feature type="region of interest" description="Disordered" evidence="1">
    <location>
        <begin position="791"/>
        <end position="814"/>
    </location>
</feature>
<dbReference type="EMBL" id="HE612859">
    <property type="protein sequence ID" value="CCE62980.1"/>
    <property type="molecule type" value="Genomic_DNA"/>
</dbReference>
<organism evidence="2 3">
    <name type="scientific">Tetrapisispora phaffii (strain ATCC 24235 / CBS 4417 / NBRC 1672 / NRRL Y-8282 / UCD 70-5)</name>
    <name type="common">Yeast</name>
    <name type="synonym">Fabospora phaffii</name>
    <dbReference type="NCBI Taxonomy" id="1071381"/>
    <lineage>
        <taxon>Eukaryota</taxon>
        <taxon>Fungi</taxon>
        <taxon>Dikarya</taxon>
        <taxon>Ascomycota</taxon>
        <taxon>Saccharomycotina</taxon>
        <taxon>Saccharomycetes</taxon>
        <taxon>Saccharomycetales</taxon>
        <taxon>Saccharomycetaceae</taxon>
        <taxon>Tetrapisispora</taxon>
    </lineage>
</organism>
<sequence>MVLPVTPSKNFHRQSNSQVRFSLPDLDDVKAPENIHDIKDSPTKIVYPSVKLSGPIESFNTPQDQDPYKNRIGSASSMDRENTQLLDKQIMDLSSNIMIQVPRDVWRYHNEKLNRNASNKNDSATYKHKKQKSLQSIIVNTINSLNTTTEDAEHTENSFDVSDISNVSPLRLNSNSNHNRTKSLPLLTAHGAYALSPEKTPNLYLTTDSPLNKFNVPIPLQISIPPYLSPKNKNKIPNTLVYDGAGYSTYEESYSESISELSNQDKQELNLQDSNCSSILDASSIESIVSSIASAEHKITLNIFNEDNNNDDDIDNILGIDQYANVNLKLQNRNLRNRNFKKQNENNQTQINMPPLPVLYSHSVDNKNITNQKIDEGIAQDEESNSLAVLSTPVKYINIPDLEKDKTTKTKNGTLRFFDNYESSMENISPKFKLSDNEGQLSKTFKFPNNPKANEPDRGGTSSEVTRNNTIFPVINKDNNDFIKIDNSTVTDEFEKRRQMLQQNRLSPNNKNMKHAHRRSRSIHNADDIFTSSPEEMEKSQKDVHSGDMYTNDVNAQKFDDKSTLNFSEDSNITDNLYPETTTLSQEKIENKYHPQTGETYQTTKSKQLELAINEVSEAVAQKEDKILTINVKDSNMQDIKNNVEVTSEISTDENIETEISSLYEDSDSNSIVPSFVAVTDNSKYDSSLDNMTNYSYQSMDADVDNSKVLLSDISKEEPIHQNRGLPCSETLQEEKFDNYKVSANIDKIDYKIKPLSSFNSFPIPLPSNRVQPITTVPISKMTLIENQVTEVNSSPTRALSDSDSLQSHNSEFSKTSYQTSVSSYNQTETMTVKIGKRNIVGTSRNIGNNNFEFPTSRKANKSFKREIIRQNKKLEDLPYRSIEEHREGKPVEVIILDEINDTEDKLSHNNTVKMHQNSKSLGQFENVKFTDINSKNHVKLKNRNSIIHKRTNSCPSREELLQLCETVAEEAKGIIYGLVNQNINNATLSQNVQKPSLPNLTILKNHSWKVVSPNIEQLPSK</sequence>
<dbReference type="GeneID" id="11530941"/>
<dbReference type="AlphaFoldDB" id="G8BT09"/>
<dbReference type="KEGG" id="tpf:TPHA_0D03450"/>
<keyword evidence="3" id="KW-1185">Reference proteome</keyword>
<gene>
    <name evidence="2" type="primary">TPHA0D03450</name>
    <name evidence="2" type="ordered locus">TPHA_0D03450</name>
</gene>
<feature type="compositionally biased region" description="Basic residues" evidence="1">
    <location>
        <begin position="512"/>
        <end position="522"/>
    </location>
</feature>
<evidence type="ECO:0000313" key="3">
    <source>
        <dbReference type="Proteomes" id="UP000005666"/>
    </source>
</evidence>
<proteinExistence type="predicted"/>
<feature type="region of interest" description="Disordered" evidence="1">
    <location>
        <begin position="58"/>
        <end position="78"/>
    </location>
</feature>
<reference evidence="2 3" key="1">
    <citation type="journal article" date="2011" name="Proc. Natl. Acad. Sci. U.S.A.">
        <title>Evolutionary erosion of yeast sex chromosomes by mating-type switching accidents.</title>
        <authorList>
            <person name="Gordon J.L."/>
            <person name="Armisen D."/>
            <person name="Proux-Wera E."/>
            <person name="Oheigeartaigh S.S."/>
            <person name="Byrne K.P."/>
            <person name="Wolfe K.H."/>
        </authorList>
    </citation>
    <scope>NUCLEOTIDE SEQUENCE [LARGE SCALE GENOMIC DNA]</scope>
    <source>
        <strain evidence="3">ATCC 24235 / CBS 4417 / NBRC 1672 / NRRL Y-8282 / UCD 70-5</strain>
    </source>
</reference>
<feature type="region of interest" description="Disordered" evidence="1">
    <location>
        <begin position="441"/>
        <end position="465"/>
    </location>
</feature>
<accession>G8BT09</accession>
<dbReference type="eggNOG" id="ENOG502RI27">
    <property type="taxonomic scope" value="Eukaryota"/>
</dbReference>
<evidence type="ECO:0000256" key="1">
    <source>
        <dbReference type="SAM" id="MobiDB-lite"/>
    </source>
</evidence>